<name>A0A2P2QGA4_RHIMU</name>
<protein>
    <submittedName>
        <fullName evidence="1">Uncharacterized protein</fullName>
    </submittedName>
</protein>
<dbReference type="EMBL" id="GGEC01085441">
    <property type="protein sequence ID" value="MBX65925.1"/>
    <property type="molecule type" value="Transcribed_RNA"/>
</dbReference>
<reference evidence="1" key="1">
    <citation type="submission" date="2018-02" db="EMBL/GenBank/DDBJ databases">
        <title>Rhizophora mucronata_Transcriptome.</title>
        <authorList>
            <person name="Meera S.P."/>
            <person name="Sreeshan A."/>
            <person name="Augustine A."/>
        </authorList>
    </citation>
    <scope>NUCLEOTIDE SEQUENCE</scope>
    <source>
        <tissue evidence="1">Leaf</tissue>
    </source>
</reference>
<accession>A0A2P2QGA4</accession>
<dbReference type="AlphaFoldDB" id="A0A2P2QGA4"/>
<evidence type="ECO:0000313" key="1">
    <source>
        <dbReference type="EMBL" id="MBX65925.1"/>
    </source>
</evidence>
<organism evidence="1">
    <name type="scientific">Rhizophora mucronata</name>
    <name type="common">Asiatic mangrove</name>
    <dbReference type="NCBI Taxonomy" id="61149"/>
    <lineage>
        <taxon>Eukaryota</taxon>
        <taxon>Viridiplantae</taxon>
        <taxon>Streptophyta</taxon>
        <taxon>Embryophyta</taxon>
        <taxon>Tracheophyta</taxon>
        <taxon>Spermatophyta</taxon>
        <taxon>Magnoliopsida</taxon>
        <taxon>eudicotyledons</taxon>
        <taxon>Gunneridae</taxon>
        <taxon>Pentapetalae</taxon>
        <taxon>rosids</taxon>
        <taxon>fabids</taxon>
        <taxon>Malpighiales</taxon>
        <taxon>Rhizophoraceae</taxon>
        <taxon>Rhizophora</taxon>
    </lineage>
</organism>
<sequence>MISPDIACNNISHFVLSIILIEITNKSKKNKQKRSLSFFCVNVFPR</sequence>
<proteinExistence type="predicted"/>